<evidence type="ECO:0000256" key="3">
    <source>
        <dbReference type="ARBA" id="ARBA00022679"/>
    </source>
</evidence>
<comment type="caution">
    <text evidence="7">The sequence shown here is derived from an EMBL/GenBank/DDBJ whole genome shotgun (WGS) entry which is preliminary data.</text>
</comment>
<evidence type="ECO:0000256" key="5">
    <source>
        <dbReference type="ARBA" id="ARBA00049391"/>
    </source>
</evidence>
<comment type="similarity">
    <text evidence="1 6">Belongs to the nicotianamine synthase (NAS)-like family.</text>
</comment>
<gene>
    <name evidence="7" type="primary">NAS3</name>
    <name evidence="7" type="ORF">KSP39_PZI014286</name>
</gene>
<organism evidence="7 8">
    <name type="scientific">Platanthera zijinensis</name>
    <dbReference type="NCBI Taxonomy" id="2320716"/>
    <lineage>
        <taxon>Eukaryota</taxon>
        <taxon>Viridiplantae</taxon>
        <taxon>Streptophyta</taxon>
        <taxon>Embryophyta</taxon>
        <taxon>Tracheophyta</taxon>
        <taxon>Spermatophyta</taxon>
        <taxon>Magnoliopsida</taxon>
        <taxon>Liliopsida</taxon>
        <taxon>Asparagales</taxon>
        <taxon>Orchidaceae</taxon>
        <taxon>Orchidoideae</taxon>
        <taxon>Orchideae</taxon>
        <taxon>Orchidinae</taxon>
        <taxon>Platanthera</taxon>
    </lineage>
</organism>
<dbReference type="Pfam" id="PF03059">
    <property type="entry name" value="NAS"/>
    <property type="match status" value="1"/>
</dbReference>
<dbReference type="GO" id="GO:0030418">
    <property type="term" value="P:nicotianamine biosynthetic process"/>
    <property type="evidence" value="ECO:0007669"/>
    <property type="project" value="UniProtKB-UniRule"/>
</dbReference>
<name>A0AAP0G2B0_9ASPA</name>
<keyword evidence="4 6" id="KW-0949">S-adenosyl-L-methionine</keyword>
<dbReference type="SUPFAM" id="SSF53335">
    <property type="entry name" value="S-adenosyl-L-methionine-dependent methyltransferases"/>
    <property type="match status" value="1"/>
</dbReference>
<dbReference type="GO" id="GO:0030410">
    <property type="term" value="F:nicotianamine synthase activity"/>
    <property type="evidence" value="ECO:0007669"/>
    <property type="project" value="UniProtKB-UniRule"/>
</dbReference>
<comment type="function">
    <text evidence="6">Synthesizes nicotianamine, a polyamine which serves as a sensor for the physiological iron status within the plant, and/or might be involved in the transport of iron.</text>
</comment>
<dbReference type="PROSITE" id="PS51142">
    <property type="entry name" value="NAS"/>
    <property type="match status" value="1"/>
</dbReference>
<accession>A0AAP0G2B0</accession>
<dbReference type="EMBL" id="JBBWWQ010000012">
    <property type="protein sequence ID" value="KAK8934247.1"/>
    <property type="molecule type" value="Genomic_DNA"/>
</dbReference>
<evidence type="ECO:0000256" key="6">
    <source>
        <dbReference type="RuleBase" id="RU368095"/>
    </source>
</evidence>
<comment type="catalytic activity">
    <reaction evidence="5 6">
        <text>3 S-adenosyl-L-methionine = nicotianamine + 3 S-methyl-5'-thioadenosine + 3 H(+)</text>
        <dbReference type="Rhea" id="RHEA:16481"/>
        <dbReference type="ChEBI" id="CHEBI:15378"/>
        <dbReference type="ChEBI" id="CHEBI:17509"/>
        <dbReference type="ChEBI" id="CHEBI:58249"/>
        <dbReference type="ChEBI" id="CHEBI:59789"/>
        <dbReference type="EC" id="2.5.1.43"/>
    </reaction>
</comment>
<dbReference type="AlphaFoldDB" id="A0AAP0G2B0"/>
<dbReference type="InterPro" id="IPR029063">
    <property type="entry name" value="SAM-dependent_MTases_sf"/>
</dbReference>
<evidence type="ECO:0000256" key="2">
    <source>
        <dbReference type="ARBA" id="ARBA00012675"/>
    </source>
</evidence>
<dbReference type="EC" id="2.5.1.43" evidence="2 6"/>
<evidence type="ECO:0000313" key="8">
    <source>
        <dbReference type="Proteomes" id="UP001418222"/>
    </source>
</evidence>
<keyword evidence="8" id="KW-1185">Reference proteome</keyword>
<dbReference type="InterPro" id="IPR004298">
    <property type="entry name" value="Nicotian_synth"/>
</dbReference>
<sequence length="332" mass="34960">MVCQVHPTATEVGELEDSRISKLVSTITGLHDAIAKLPSLQPSPEVNSLFTSLVTACIPSFPSLSGLSSLPSSALSIRNHLISLCSSAESLLELHHSPILLSLSLSSSSLLPHLPLFPYFSNYISLSHLEASLLLSHLPRHPSLLAFLGSGPLPLSSILLASRHFPSASFHNYDIDDTATVSAAALVSNDPSLSARMEFFTADAAAIGPRLRSYGVVFLAALVGVGKEQKAAVVEHLAKYMAPGAMLVVRSAHGARMFLYPVVEPGELHGFEVLSVYHPDDEVINSVIVARKIGVECAGGGATVAAGCKSCEAKMMNHTHGGMVVEELPSGA</sequence>
<dbReference type="Gene3D" id="3.40.50.150">
    <property type="entry name" value="Vaccinia Virus protein VP39"/>
    <property type="match status" value="1"/>
</dbReference>
<evidence type="ECO:0000256" key="4">
    <source>
        <dbReference type="ARBA" id="ARBA00022691"/>
    </source>
</evidence>
<dbReference type="Proteomes" id="UP001418222">
    <property type="component" value="Unassembled WGS sequence"/>
</dbReference>
<proteinExistence type="inferred from homology"/>
<protein>
    <recommendedName>
        <fullName evidence="2 6">Nicotianamine synthase</fullName>
        <ecNumber evidence="2 6">2.5.1.43</ecNumber>
    </recommendedName>
</protein>
<evidence type="ECO:0000313" key="7">
    <source>
        <dbReference type="EMBL" id="KAK8934247.1"/>
    </source>
</evidence>
<dbReference type="PANTHER" id="PTHR32266">
    <property type="entry name" value="NICOTIANAMINE SYNTHASE 3"/>
    <property type="match status" value="1"/>
</dbReference>
<reference evidence="7 8" key="1">
    <citation type="journal article" date="2022" name="Nat. Plants">
        <title>Genomes of leafy and leafless Platanthera orchids illuminate the evolution of mycoheterotrophy.</title>
        <authorList>
            <person name="Li M.H."/>
            <person name="Liu K.W."/>
            <person name="Li Z."/>
            <person name="Lu H.C."/>
            <person name="Ye Q.L."/>
            <person name="Zhang D."/>
            <person name="Wang J.Y."/>
            <person name="Li Y.F."/>
            <person name="Zhong Z.M."/>
            <person name="Liu X."/>
            <person name="Yu X."/>
            <person name="Liu D.K."/>
            <person name="Tu X.D."/>
            <person name="Liu B."/>
            <person name="Hao Y."/>
            <person name="Liao X.Y."/>
            <person name="Jiang Y.T."/>
            <person name="Sun W.H."/>
            <person name="Chen J."/>
            <person name="Chen Y.Q."/>
            <person name="Ai Y."/>
            <person name="Zhai J.W."/>
            <person name="Wu S.S."/>
            <person name="Zhou Z."/>
            <person name="Hsiao Y.Y."/>
            <person name="Wu W.L."/>
            <person name="Chen Y.Y."/>
            <person name="Lin Y.F."/>
            <person name="Hsu J.L."/>
            <person name="Li C.Y."/>
            <person name="Wang Z.W."/>
            <person name="Zhao X."/>
            <person name="Zhong W.Y."/>
            <person name="Ma X.K."/>
            <person name="Ma L."/>
            <person name="Huang J."/>
            <person name="Chen G.Z."/>
            <person name="Huang M.Z."/>
            <person name="Huang L."/>
            <person name="Peng D.H."/>
            <person name="Luo Y.B."/>
            <person name="Zou S.Q."/>
            <person name="Chen S.P."/>
            <person name="Lan S."/>
            <person name="Tsai W.C."/>
            <person name="Van de Peer Y."/>
            <person name="Liu Z.J."/>
        </authorList>
    </citation>
    <scope>NUCLEOTIDE SEQUENCE [LARGE SCALE GENOMIC DNA]</scope>
    <source>
        <strain evidence="7">Lor287</strain>
    </source>
</reference>
<keyword evidence="3 6" id="KW-0808">Transferase</keyword>
<dbReference type="PANTHER" id="PTHR32266:SF12">
    <property type="entry name" value="NICOTIANAMINE SYNTHASE 3"/>
    <property type="match status" value="1"/>
</dbReference>
<evidence type="ECO:0000256" key="1">
    <source>
        <dbReference type="ARBA" id="ARBA00007009"/>
    </source>
</evidence>